<comment type="caution">
    <text evidence="2">The sequence shown here is derived from an EMBL/GenBank/DDBJ whole genome shotgun (WGS) entry which is preliminary data.</text>
</comment>
<dbReference type="CDD" id="cd00303">
    <property type="entry name" value="retropepsin_like"/>
    <property type="match status" value="1"/>
</dbReference>
<dbReference type="Pfam" id="PF08284">
    <property type="entry name" value="RVP_2"/>
    <property type="match status" value="1"/>
</dbReference>
<protein>
    <submittedName>
        <fullName evidence="2">Reverse transcriptase domain-containing protein</fullName>
    </submittedName>
</protein>
<proteinExistence type="predicted"/>
<name>A0ABQ5DXQ1_9ASTR</name>
<dbReference type="Proteomes" id="UP001151760">
    <property type="component" value="Unassembled WGS sequence"/>
</dbReference>
<dbReference type="EMBL" id="BQNB010015691">
    <property type="protein sequence ID" value="GJT42988.1"/>
    <property type="molecule type" value="Genomic_DNA"/>
</dbReference>
<dbReference type="InterPro" id="IPR021109">
    <property type="entry name" value="Peptidase_aspartic_dom_sf"/>
</dbReference>
<feature type="region of interest" description="Disordered" evidence="1">
    <location>
        <begin position="22"/>
        <end position="53"/>
    </location>
</feature>
<gene>
    <name evidence="2" type="ORF">Tco_0951703</name>
</gene>
<evidence type="ECO:0000256" key="1">
    <source>
        <dbReference type="SAM" id="MobiDB-lite"/>
    </source>
</evidence>
<keyword evidence="2" id="KW-0695">RNA-directed DNA polymerase</keyword>
<dbReference type="Gene3D" id="2.40.70.10">
    <property type="entry name" value="Acid Proteases"/>
    <property type="match status" value="1"/>
</dbReference>
<evidence type="ECO:0000313" key="2">
    <source>
        <dbReference type="EMBL" id="GJT42988.1"/>
    </source>
</evidence>
<reference evidence="2" key="1">
    <citation type="journal article" date="2022" name="Int. J. Mol. Sci.">
        <title>Draft Genome of Tanacetum Coccineum: Genomic Comparison of Closely Related Tanacetum-Family Plants.</title>
        <authorList>
            <person name="Yamashiro T."/>
            <person name="Shiraishi A."/>
            <person name="Nakayama K."/>
            <person name="Satake H."/>
        </authorList>
    </citation>
    <scope>NUCLEOTIDE SEQUENCE</scope>
</reference>
<keyword evidence="2" id="KW-0808">Transferase</keyword>
<evidence type="ECO:0000313" key="3">
    <source>
        <dbReference type="Proteomes" id="UP001151760"/>
    </source>
</evidence>
<feature type="compositionally biased region" description="Basic and acidic residues" evidence="1">
    <location>
        <begin position="23"/>
        <end position="38"/>
    </location>
</feature>
<dbReference type="GO" id="GO:0003964">
    <property type="term" value="F:RNA-directed DNA polymerase activity"/>
    <property type="evidence" value="ECO:0007669"/>
    <property type="project" value="UniProtKB-KW"/>
</dbReference>
<sequence length="286" mass="32115">MEESMTMKKVGDQTIGVIRRRRIDKEGNVSRFQEYHTSDEEEEEPSEHPPYNKYGFVDHPQLQMEDQRNKFTPYPLPPQEGNMNGWLIDDANDSDLESTASNQPMSLTMEDIGASTRVKGASIIMVYNIIIHAPQHKWTCNADFSFISTKFALLLNEKPSIANPGYVIEVANGKKEEVDIIFCGCILELGDSIFLIDLILLGQGSFDVIVGMDWLSNQKDVIVCHEKIVRIPVEEGKVLCVQGECNVGKTKMLMSTKANEPALSDIPIVHDFKDVFPDDLLGLPPQ</sequence>
<accession>A0ABQ5DXQ1</accession>
<keyword evidence="2" id="KW-0548">Nucleotidyltransferase</keyword>
<reference evidence="2" key="2">
    <citation type="submission" date="2022-01" db="EMBL/GenBank/DDBJ databases">
        <authorList>
            <person name="Yamashiro T."/>
            <person name="Shiraishi A."/>
            <person name="Satake H."/>
            <person name="Nakayama K."/>
        </authorList>
    </citation>
    <scope>NUCLEOTIDE SEQUENCE</scope>
</reference>
<organism evidence="2 3">
    <name type="scientific">Tanacetum coccineum</name>
    <dbReference type="NCBI Taxonomy" id="301880"/>
    <lineage>
        <taxon>Eukaryota</taxon>
        <taxon>Viridiplantae</taxon>
        <taxon>Streptophyta</taxon>
        <taxon>Embryophyta</taxon>
        <taxon>Tracheophyta</taxon>
        <taxon>Spermatophyta</taxon>
        <taxon>Magnoliopsida</taxon>
        <taxon>eudicotyledons</taxon>
        <taxon>Gunneridae</taxon>
        <taxon>Pentapetalae</taxon>
        <taxon>asterids</taxon>
        <taxon>campanulids</taxon>
        <taxon>Asterales</taxon>
        <taxon>Asteraceae</taxon>
        <taxon>Asteroideae</taxon>
        <taxon>Anthemideae</taxon>
        <taxon>Anthemidinae</taxon>
        <taxon>Tanacetum</taxon>
    </lineage>
</organism>
<keyword evidence="3" id="KW-1185">Reference proteome</keyword>